<dbReference type="InterPro" id="IPR000192">
    <property type="entry name" value="Aminotrans_V_dom"/>
</dbReference>
<evidence type="ECO:0000259" key="2">
    <source>
        <dbReference type="Pfam" id="PF00266"/>
    </source>
</evidence>
<proteinExistence type="predicted"/>
<dbReference type="Proteomes" id="UP000011058">
    <property type="component" value="Chromosome"/>
</dbReference>
<dbReference type="eggNOG" id="COG0520">
    <property type="taxonomic scope" value="Bacteria"/>
</dbReference>
<dbReference type="GO" id="GO:0008483">
    <property type="term" value="F:transaminase activity"/>
    <property type="evidence" value="ECO:0007669"/>
    <property type="project" value="UniProtKB-KW"/>
</dbReference>
<dbReference type="AlphaFoldDB" id="I0K8I9"/>
<dbReference type="InterPro" id="IPR015422">
    <property type="entry name" value="PyrdxlP-dep_Trfase_small"/>
</dbReference>
<dbReference type="InterPro" id="IPR015421">
    <property type="entry name" value="PyrdxlP-dep_Trfase_major"/>
</dbReference>
<organism evidence="3 4">
    <name type="scientific">Fibrella aestuarina BUZ 2</name>
    <dbReference type="NCBI Taxonomy" id="1166018"/>
    <lineage>
        <taxon>Bacteria</taxon>
        <taxon>Pseudomonadati</taxon>
        <taxon>Bacteroidota</taxon>
        <taxon>Cytophagia</taxon>
        <taxon>Cytophagales</taxon>
        <taxon>Spirosomataceae</taxon>
        <taxon>Fibrella</taxon>
    </lineage>
</organism>
<dbReference type="Pfam" id="PF00266">
    <property type="entry name" value="Aminotran_5"/>
    <property type="match status" value="1"/>
</dbReference>
<keyword evidence="4" id="KW-1185">Reference proteome</keyword>
<keyword evidence="3" id="KW-0032">Aminotransferase</keyword>
<dbReference type="EMBL" id="HE796683">
    <property type="protein sequence ID" value="CCH00442.1"/>
    <property type="molecule type" value="Genomic_DNA"/>
</dbReference>
<keyword evidence="3" id="KW-0808">Transferase</keyword>
<keyword evidence="1" id="KW-0663">Pyridoxal phosphate</keyword>
<dbReference type="KEGG" id="fae:FAES_2433"/>
<reference evidence="3 4" key="1">
    <citation type="journal article" date="2012" name="J. Bacteriol.">
        <title>Genome Sequence of Fibrella aestuarina BUZ 2T, a Filamentous Marine Bacterium.</title>
        <authorList>
            <person name="Filippini M."/>
            <person name="Qi W."/>
            <person name="Blom J."/>
            <person name="Goesmann A."/>
            <person name="Smits T.H."/>
            <person name="Bagheri H.C."/>
        </authorList>
    </citation>
    <scope>NUCLEOTIDE SEQUENCE [LARGE SCALE GENOMIC DNA]</scope>
    <source>
        <strain evidence="4">BUZ 2T</strain>
    </source>
</reference>
<protein>
    <submittedName>
        <fullName evidence="3">Aminotransferase class V</fullName>
    </submittedName>
</protein>
<dbReference type="HOGENOM" id="CLU_003433_3_3_10"/>
<dbReference type="InterPro" id="IPR015424">
    <property type="entry name" value="PyrdxlP-dep_Trfase"/>
</dbReference>
<dbReference type="PANTHER" id="PTHR43092:SF6">
    <property type="entry name" value="BLR1280 PROTEIN"/>
    <property type="match status" value="1"/>
</dbReference>
<sequence length="416" mass="46312">MTKRAFLQTMAGVPLLSADLNTLLAGVARQSAGDTATDEAFWGTIRQLYQLKPDYINLENGYYCIQPKPVLDAFLQHVRDVNREGSYYLRTRQFDDKAAARNRLAQLAGCSPDELIITRNTTESIDTVIAGLTWQAGDEAIMATHDYGAMLDMFRLQAKRYGIVNKILSVPLHPTSDDELVALYERAITPRTKLLMICHLVNITGQVLPVKKIVDMAHRHGVEVLVDGAHAFAHLTFSIADLGCDYYATSLHKWLNVPIGAGLLYVKKAHISKLWPTFADFGFADDDIRKLNHTGTHPVHTDLTIMDAINFHEQIGGERKEARLRYLQQYWTSRVRNVPGIRVHTPAQPERACGIANVGIARLSPAALAKTLLDRYRIWTVAIDNDAVQGVRITPCLYTSPAELNSLVSALKELAA</sequence>
<dbReference type="SUPFAM" id="SSF53383">
    <property type="entry name" value="PLP-dependent transferases"/>
    <property type="match status" value="1"/>
</dbReference>
<dbReference type="STRING" id="1166018.FAES_2433"/>
<dbReference type="OrthoDB" id="9804366at2"/>
<gene>
    <name evidence="3" type="ORF">FAES_2433</name>
</gene>
<evidence type="ECO:0000313" key="4">
    <source>
        <dbReference type="Proteomes" id="UP000011058"/>
    </source>
</evidence>
<name>I0K8I9_9BACT</name>
<dbReference type="RefSeq" id="WP_015331541.1">
    <property type="nucleotide sequence ID" value="NC_020054.1"/>
</dbReference>
<dbReference type="Gene3D" id="3.90.1150.10">
    <property type="entry name" value="Aspartate Aminotransferase, domain 1"/>
    <property type="match status" value="1"/>
</dbReference>
<dbReference type="Gene3D" id="3.40.640.10">
    <property type="entry name" value="Type I PLP-dependent aspartate aminotransferase-like (Major domain)"/>
    <property type="match status" value="1"/>
</dbReference>
<evidence type="ECO:0000313" key="3">
    <source>
        <dbReference type="EMBL" id="CCH00442.1"/>
    </source>
</evidence>
<evidence type="ECO:0000256" key="1">
    <source>
        <dbReference type="ARBA" id="ARBA00022898"/>
    </source>
</evidence>
<feature type="domain" description="Aminotransferase class V" evidence="2">
    <location>
        <begin position="67"/>
        <end position="378"/>
    </location>
</feature>
<accession>I0K8I9</accession>
<dbReference type="PATRIC" id="fig|1166018.3.peg.4193"/>
<dbReference type="PANTHER" id="PTHR43092">
    <property type="entry name" value="L-CYSTEINE DESULFHYDRASE"/>
    <property type="match status" value="1"/>
</dbReference>